<dbReference type="STRING" id="258533.BN977_03254"/>
<protein>
    <recommendedName>
        <fullName evidence="5">Long-chain-fatty-acid--CoA ligase FadD13</fullName>
        <ecNumber evidence="3">6.2.1.3</ecNumber>
    </recommendedName>
    <alternativeName>
        <fullName evidence="6">Fatty acyl-CoA ligase</fullName>
    </alternativeName>
    <alternativeName>
        <fullName evidence="8">Fatty acyl-CoA synthetase</fullName>
    </alternativeName>
    <alternativeName>
        <fullName evidence="7">Very-long-chain fatty-acyl-CoA synthetase</fullName>
    </alternativeName>
</protein>
<evidence type="ECO:0000259" key="9">
    <source>
        <dbReference type="Pfam" id="PF00501"/>
    </source>
</evidence>
<dbReference type="InterPro" id="IPR042099">
    <property type="entry name" value="ANL_N_sf"/>
</dbReference>
<evidence type="ECO:0000256" key="3">
    <source>
        <dbReference type="ARBA" id="ARBA00026121"/>
    </source>
</evidence>
<dbReference type="EMBL" id="CCBB010000002">
    <property type="protein sequence ID" value="CDO08435.1"/>
    <property type="molecule type" value="Genomic_DNA"/>
</dbReference>
<dbReference type="SUPFAM" id="SSF56801">
    <property type="entry name" value="Acetyl-CoA synthetase-like"/>
    <property type="match status" value="1"/>
</dbReference>
<dbReference type="GO" id="GO:0004467">
    <property type="term" value="F:long-chain fatty acid-CoA ligase activity"/>
    <property type="evidence" value="ECO:0007669"/>
    <property type="project" value="UniProtKB-EC"/>
</dbReference>
<dbReference type="InterPro" id="IPR045851">
    <property type="entry name" value="AMP-bd_C_sf"/>
</dbReference>
<dbReference type="InterPro" id="IPR025110">
    <property type="entry name" value="AMP-bd_C"/>
</dbReference>
<feature type="domain" description="AMP-dependent synthetase/ligase" evidence="9">
    <location>
        <begin position="24"/>
        <end position="400"/>
    </location>
</feature>
<evidence type="ECO:0000256" key="8">
    <source>
        <dbReference type="ARBA" id="ARBA00083882"/>
    </source>
</evidence>
<dbReference type="OrthoDB" id="9803968at2"/>
<reference evidence="11" key="2">
    <citation type="submission" date="2014-03" db="EMBL/GenBank/DDBJ databases">
        <authorList>
            <person name="Urmite Genomes"/>
        </authorList>
    </citation>
    <scope>NUCLEOTIDE SEQUENCE</scope>
    <source>
        <strain evidence="11">DSM 44829</strain>
    </source>
</reference>
<evidence type="ECO:0000256" key="6">
    <source>
        <dbReference type="ARBA" id="ARBA00076959"/>
    </source>
</evidence>
<sequence>MTTQPLPTDQPYLARRQNWTNQLARHALMQPDQAALRYLGHTTTWGELDRRVTELAGALQRRGVQFGDRVLVLMLNRTEFIESVLAANRLGAIAVPVNFRMTPPEIAFLVGDCDARVVITESVLAPVAVAVRALDPTLSTVIVAGGTTDDLPAASHGSGDAPDGRLEGFEDVVAEPGPAPAPVDIPDDSAALIMYTSGTTGRPKGAVLTHANLSGQALTHLFTSGADLNNDIGFIGVPLFHIAGIGNMITGLLLGLPTVLYPLGAFDPGALLDVLEAEKVTGIFLVPAQWQAVCAAQRATPRNLRLRVLSWGAAPASDTLLRDMAETFPGANILAAFGQTEMSPVTCMLLGQDAIRKLGSVGRVIPTVSARVVDEDMNDVPRGQVGEIVYRAPTLMAGYWNNPAATAEAFAGGWFHSGDLVRQDDEGYVWVVDRKKDMIISGGENIYCAEVENVLAGHPAIAEVAVIGRPHPKWGEVPVAVVALGAAGAARLTLAELDEYLGGRLARYKHPKALEIVDALPRNPSGKVLKTELRNRFAEEIAASVDQLSTAPTNSAPVPN</sequence>
<comment type="similarity">
    <text evidence="1">Belongs to the ATP-dependent AMP-binding enzyme family.</text>
</comment>
<dbReference type="NCBIfam" id="NF004837">
    <property type="entry name" value="PRK06187.1"/>
    <property type="match status" value="1"/>
</dbReference>
<evidence type="ECO:0000256" key="5">
    <source>
        <dbReference type="ARBA" id="ARBA00069710"/>
    </source>
</evidence>
<comment type="caution">
    <text evidence="11">The sequence shown here is derived from an EMBL/GenBank/DDBJ whole genome shotgun (WGS) entry which is preliminary data.</text>
</comment>
<name>W9BKT0_MYCCO</name>
<reference evidence="11" key="1">
    <citation type="submission" date="2014-03" db="EMBL/GenBank/DDBJ databases">
        <title>Draft Genome Sequence of Mycobacterium cosmeticum DSM 44829.</title>
        <authorList>
            <person name="Croce O."/>
            <person name="Robert C."/>
            <person name="Raoult D."/>
            <person name="Drancourt M."/>
        </authorList>
    </citation>
    <scope>NUCLEOTIDE SEQUENCE [LARGE SCALE GENOMIC DNA]</scope>
    <source>
        <strain evidence="11">DSM 44829</strain>
    </source>
</reference>
<evidence type="ECO:0000256" key="1">
    <source>
        <dbReference type="ARBA" id="ARBA00006432"/>
    </source>
</evidence>
<keyword evidence="12" id="KW-1185">Reference proteome</keyword>
<dbReference type="RefSeq" id="WP_024454953.1">
    <property type="nucleotide sequence ID" value="NZ_CCBB010000002.1"/>
</dbReference>
<evidence type="ECO:0000256" key="4">
    <source>
        <dbReference type="ARBA" id="ARBA00036813"/>
    </source>
</evidence>
<dbReference type="Gene3D" id="3.40.50.12780">
    <property type="entry name" value="N-terminal domain of ligase-like"/>
    <property type="match status" value="1"/>
</dbReference>
<dbReference type="NCBIfam" id="NF005857">
    <property type="entry name" value="PRK07786.1"/>
    <property type="match status" value="1"/>
</dbReference>
<comment type="catalytic activity">
    <reaction evidence="4">
        <text>a long-chain fatty acid + ATP + CoA = a long-chain fatty acyl-CoA + AMP + diphosphate</text>
        <dbReference type="Rhea" id="RHEA:15421"/>
        <dbReference type="ChEBI" id="CHEBI:30616"/>
        <dbReference type="ChEBI" id="CHEBI:33019"/>
        <dbReference type="ChEBI" id="CHEBI:57287"/>
        <dbReference type="ChEBI" id="CHEBI:57560"/>
        <dbReference type="ChEBI" id="CHEBI:83139"/>
        <dbReference type="ChEBI" id="CHEBI:456215"/>
        <dbReference type="EC" id="6.2.1.3"/>
    </reaction>
</comment>
<dbReference type="PANTHER" id="PTHR43767:SF1">
    <property type="entry name" value="NONRIBOSOMAL PEPTIDE SYNTHASE PES1 (EUROFUNG)-RELATED"/>
    <property type="match status" value="1"/>
</dbReference>
<dbReference type="Proteomes" id="UP000028870">
    <property type="component" value="Unassembled WGS sequence"/>
</dbReference>
<evidence type="ECO:0000256" key="2">
    <source>
        <dbReference type="ARBA" id="ARBA00022598"/>
    </source>
</evidence>
<evidence type="ECO:0000259" key="10">
    <source>
        <dbReference type="Pfam" id="PF13193"/>
    </source>
</evidence>
<gene>
    <name evidence="11" type="ORF">BN977_03254</name>
</gene>
<dbReference type="eggNOG" id="COG0318">
    <property type="taxonomic scope" value="Bacteria"/>
</dbReference>
<dbReference type="CDD" id="cd17631">
    <property type="entry name" value="FACL_FadD13-like"/>
    <property type="match status" value="1"/>
</dbReference>
<dbReference type="Pfam" id="PF13193">
    <property type="entry name" value="AMP-binding_C"/>
    <property type="match status" value="1"/>
</dbReference>
<dbReference type="Pfam" id="PF00501">
    <property type="entry name" value="AMP-binding"/>
    <property type="match status" value="1"/>
</dbReference>
<accession>W9BKT0</accession>
<evidence type="ECO:0000313" key="11">
    <source>
        <dbReference type="EMBL" id="CDO08435.1"/>
    </source>
</evidence>
<keyword evidence="2 11" id="KW-0436">Ligase</keyword>
<evidence type="ECO:0000313" key="12">
    <source>
        <dbReference type="Proteomes" id="UP000028870"/>
    </source>
</evidence>
<feature type="domain" description="AMP-binding enzyme C-terminal" evidence="10">
    <location>
        <begin position="450"/>
        <end position="527"/>
    </location>
</feature>
<dbReference type="InterPro" id="IPR000873">
    <property type="entry name" value="AMP-dep_synth/lig_dom"/>
</dbReference>
<proteinExistence type="inferred from homology"/>
<dbReference type="FunFam" id="3.30.300.30:FF:000008">
    <property type="entry name" value="2,3-dihydroxybenzoate-AMP ligase"/>
    <property type="match status" value="1"/>
</dbReference>
<dbReference type="PANTHER" id="PTHR43767">
    <property type="entry name" value="LONG-CHAIN-FATTY-ACID--COA LIGASE"/>
    <property type="match status" value="1"/>
</dbReference>
<dbReference type="InterPro" id="IPR050237">
    <property type="entry name" value="ATP-dep_AMP-bd_enzyme"/>
</dbReference>
<evidence type="ECO:0000256" key="7">
    <source>
        <dbReference type="ARBA" id="ARBA00080667"/>
    </source>
</evidence>
<dbReference type="PROSITE" id="PS00455">
    <property type="entry name" value="AMP_BINDING"/>
    <property type="match status" value="1"/>
</dbReference>
<dbReference type="InterPro" id="IPR020845">
    <property type="entry name" value="AMP-binding_CS"/>
</dbReference>
<dbReference type="Gene3D" id="3.30.300.30">
    <property type="match status" value="1"/>
</dbReference>
<dbReference type="AlphaFoldDB" id="W9BKT0"/>
<dbReference type="EC" id="6.2.1.3" evidence="3"/>
<organism evidence="11 12">
    <name type="scientific">Mycolicibacterium cosmeticum</name>
    <dbReference type="NCBI Taxonomy" id="258533"/>
    <lineage>
        <taxon>Bacteria</taxon>
        <taxon>Bacillati</taxon>
        <taxon>Actinomycetota</taxon>
        <taxon>Actinomycetes</taxon>
        <taxon>Mycobacteriales</taxon>
        <taxon>Mycobacteriaceae</taxon>
        <taxon>Mycolicibacterium</taxon>
    </lineage>
</organism>